<dbReference type="GO" id="GO:0046872">
    <property type="term" value="F:metal ion binding"/>
    <property type="evidence" value="ECO:0007669"/>
    <property type="project" value="UniProtKB-KW"/>
</dbReference>
<keyword evidence="4" id="KW-0444">Lipid biosynthesis</keyword>
<dbReference type="PANTHER" id="PTHR34299:SF1">
    <property type="entry name" value="DIACYLGLYCEROL KINASE"/>
    <property type="match status" value="1"/>
</dbReference>
<reference evidence="20 21" key="2">
    <citation type="journal article" date="2016" name="Genome Announc.">
        <title>Genome Sequence of Nitrosomonas communis Strain Nm2, a Mesophilic Ammonia-Oxidizing Bacterium Isolated from Mediterranean Soil.</title>
        <authorList>
            <person name="Kozlowski J.A."/>
            <person name="Kits K.D."/>
            <person name="Stein L.Y."/>
        </authorList>
    </citation>
    <scope>NUCLEOTIDE SEQUENCE [LARGE SCALE GENOMIC DNA]</scope>
    <source>
        <strain evidence="20 21">Nm2</strain>
    </source>
</reference>
<keyword evidence="9 17" id="KW-0067">ATP-binding</keyword>
<dbReference type="Pfam" id="PF01219">
    <property type="entry name" value="DAGK_prokar"/>
    <property type="match status" value="1"/>
</dbReference>
<evidence type="ECO:0000313" key="21">
    <source>
        <dbReference type="Proteomes" id="UP000034156"/>
    </source>
</evidence>
<keyword evidence="18" id="KW-0479">Metal-binding</keyword>
<keyword evidence="12 19" id="KW-0472">Membrane</keyword>
<dbReference type="KEGG" id="nco:AAW31_02945"/>
<proteinExistence type="inferred from homology"/>
<evidence type="ECO:0000256" key="18">
    <source>
        <dbReference type="PIRSR" id="PIRSR600829-4"/>
    </source>
</evidence>
<dbReference type="Gene3D" id="1.10.287.3610">
    <property type="match status" value="1"/>
</dbReference>
<keyword evidence="7 17" id="KW-0547">Nucleotide-binding</keyword>
<dbReference type="GO" id="GO:0008654">
    <property type="term" value="P:phospholipid biosynthetic process"/>
    <property type="evidence" value="ECO:0007669"/>
    <property type="project" value="UniProtKB-KW"/>
</dbReference>
<evidence type="ECO:0000256" key="8">
    <source>
        <dbReference type="ARBA" id="ARBA00022777"/>
    </source>
</evidence>
<name>A0A0F7KDY3_9PROT</name>
<evidence type="ECO:0000256" key="16">
    <source>
        <dbReference type="PIRSR" id="PIRSR600829-2"/>
    </source>
</evidence>
<evidence type="ECO:0000256" key="6">
    <source>
        <dbReference type="ARBA" id="ARBA00022692"/>
    </source>
</evidence>
<evidence type="ECO:0000256" key="9">
    <source>
        <dbReference type="ARBA" id="ARBA00022840"/>
    </source>
</evidence>
<evidence type="ECO:0000256" key="3">
    <source>
        <dbReference type="ARBA" id="ARBA00022475"/>
    </source>
</evidence>
<evidence type="ECO:0000256" key="11">
    <source>
        <dbReference type="ARBA" id="ARBA00023098"/>
    </source>
</evidence>
<keyword evidence="6 19" id="KW-0812">Transmembrane</keyword>
<evidence type="ECO:0000256" key="12">
    <source>
        <dbReference type="ARBA" id="ARBA00023136"/>
    </source>
</evidence>
<dbReference type="GO" id="GO:0005886">
    <property type="term" value="C:plasma membrane"/>
    <property type="evidence" value="ECO:0007669"/>
    <property type="project" value="UniProtKB-SubCell"/>
</dbReference>
<keyword evidence="13" id="KW-0594">Phospholipid biosynthesis</keyword>
<evidence type="ECO:0000313" key="20">
    <source>
        <dbReference type="EMBL" id="AKH36994.1"/>
    </source>
</evidence>
<feature type="binding site" evidence="17">
    <location>
        <position position="78"/>
    </location>
    <ligand>
        <name>ATP</name>
        <dbReference type="ChEBI" id="CHEBI:30616"/>
    </ligand>
</feature>
<evidence type="ECO:0000256" key="7">
    <source>
        <dbReference type="ARBA" id="ARBA00022741"/>
    </source>
</evidence>
<gene>
    <name evidence="20" type="ORF">AAW31_02945</name>
</gene>
<feature type="binding site" evidence="16">
    <location>
        <position position="71"/>
    </location>
    <ligand>
        <name>substrate</name>
    </ligand>
</feature>
<dbReference type="EMBL" id="CP011451">
    <property type="protein sequence ID" value="AKH36994.1"/>
    <property type="molecule type" value="Genomic_DNA"/>
</dbReference>
<keyword evidence="14" id="KW-1208">Phospholipid metabolism</keyword>
<keyword evidence="18" id="KW-0460">Magnesium</keyword>
<organism evidence="20 21">
    <name type="scientific">Nitrosomonas communis</name>
    <dbReference type="NCBI Taxonomy" id="44574"/>
    <lineage>
        <taxon>Bacteria</taxon>
        <taxon>Pseudomonadati</taxon>
        <taxon>Pseudomonadota</taxon>
        <taxon>Betaproteobacteria</taxon>
        <taxon>Nitrosomonadales</taxon>
        <taxon>Nitrosomonadaceae</taxon>
        <taxon>Nitrosomonas</taxon>
    </lineage>
</organism>
<reference evidence="21" key="1">
    <citation type="submission" date="2015-05" db="EMBL/GenBank/DDBJ databases">
        <title>Draft genome of Nitrosomonas communis strain Nm2.</title>
        <authorList>
            <person name="Kozlowski J.A."/>
            <person name="Kits K.D."/>
            <person name="Stein L.Y."/>
        </authorList>
    </citation>
    <scope>NUCLEOTIDE SEQUENCE [LARGE SCALE GENOMIC DNA]</scope>
    <source>
        <strain evidence="21">Nm2</strain>
    </source>
</reference>
<keyword evidence="5" id="KW-0808">Transferase</keyword>
<dbReference type="GO" id="GO:0016301">
    <property type="term" value="F:kinase activity"/>
    <property type="evidence" value="ECO:0007669"/>
    <property type="project" value="UniProtKB-KW"/>
</dbReference>
<keyword evidence="21" id="KW-1185">Reference proteome</keyword>
<protein>
    <submittedName>
        <fullName evidence="20">Diacylglycerol kinase</fullName>
    </submittedName>
</protein>
<dbReference type="InterPro" id="IPR000829">
    <property type="entry name" value="DAGK"/>
</dbReference>
<sequence length="126" mass="13695">MNKLSTFSFAARIRSFSYALSGIAVLIKSQHNFWIHLLATTLVISCGLFFQIDPIEWCLVILAILAVFVAEALNTAIEFLCDAVSPAPHPLIQKSKDVAAGAVLISAIGAIIIGLIIFLPYFKAYL</sequence>
<feature type="transmembrane region" description="Helical" evidence="19">
    <location>
        <begin position="57"/>
        <end position="80"/>
    </location>
</feature>
<dbReference type="InterPro" id="IPR033717">
    <property type="entry name" value="UDPK"/>
</dbReference>
<evidence type="ECO:0000256" key="15">
    <source>
        <dbReference type="PIRSR" id="PIRSR600829-1"/>
    </source>
</evidence>
<keyword evidence="8 20" id="KW-0418">Kinase</keyword>
<dbReference type="PATRIC" id="fig|44574.3.peg.701"/>
<feature type="binding site" evidence="18">
    <location>
        <position position="78"/>
    </location>
    <ligand>
        <name>a divalent metal cation</name>
        <dbReference type="ChEBI" id="CHEBI:60240"/>
    </ligand>
</feature>
<evidence type="ECO:0000256" key="10">
    <source>
        <dbReference type="ARBA" id="ARBA00022989"/>
    </source>
</evidence>
<feature type="transmembrane region" description="Helical" evidence="19">
    <location>
        <begin position="33"/>
        <end position="50"/>
    </location>
</feature>
<evidence type="ECO:0000256" key="14">
    <source>
        <dbReference type="ARBA" id="ARBA00023264"/>
    </source>
</evidence>
<dbReference type="CDD" id="cd14265">
    <property type="entry name" value="UDPK_IM_like"/>
    <property type="match status" value="1"/>
</dbReference>
<dbReference type="InterPro" id="IPR036945">
    <property type="entry name" value="DAGK_sf"/>
</dbReference>
<dbReference type="PANTHER" id="PTHR34299">
    <property type="entry name" value="DIACYLGLYCEROL KINASE"/>
    <property type="match status" value="1"/>
</dbReference>
<evidence type="ECO:0000256" key="4">
    <source>
        <dbReference type="ARBA" id="ARBA00022516"/>
    </source>
</evidence>
<evidence type="ECO:0000256" key="5">
    <source>
        <dbReference type="ARBA" id="ARBA00022679"/>
    </source>
</evidence>
<comment type="similarity">
    <text evidence="2">Belongs to the bacterial diacylglycerol kinase family.</text>
</comment>
<evidence type="ECO:0000256" key="13">
    <source>
        <dbReference type="ARBA" id="ARBA00023209"/>
    </source>
</evidence>
<keyword evidence="11" id="KW-0443">Lipid metabolism</keyword>
<comment type="subcellular location">
    <subcellularLocation>
        <location evidence="1">Cell membrane</location>
        <topology evidence="1">Multi-pass membrane protein</topology>
    </subcellularLocation>
</comment>
<feature type="binding site" evidence="17">
    <location>
        <position position="18"/>
    </location>
    <ligand>
        <name>ATP</name>
        <dbReference type="ChEBI" id="CHEBI:30616"/>
    </ligand>
</feature>
<evidence type="ECO:0000256" key="17">
    <source>
        <dbReference type="PIRSR" id="PIRSR600829-3"/>
    </source>
</evidence>
<evidence type="ECO:0000256" key="1">
    <source>
        <dbReference type="ARBA" id="ARBA00004651"/>
    </source>
</evidence>
<feature type="binding site" evidence="17">
    <location>
        <begin position="96"/>
        <end position="97"/>
    </location>
    <ligand>
        <name>ATP</name>
        <dbReference type="ChEBI" id="CHEBI:30616"/>
    </ligand>
</feature>
<evidence type="ECO:0000256" key="2">
    <source>
        <dbReference type="ARBA" id="ARBA00005967"/>
    </source>
</evidence>
<evidence type="ECO:0000256" key="19">
    <source>
        <dbReference type="SAM" id="Phobius"/>
    </source>
</evidence>
<feature type="active site" description="Proton acceptor" evidence="15">
    <location>
        <position position="71"/>
    </location>
</feature>
<dbReference type="Proteomes" id="UP000034156">
    <property type="component" value="Chromosome"/>
</dbReference>
<feature type="transmembrane region" description="Helical" evidence="19">
    <location>
        <begin position="100"/>
        <end position="122"/>
    </location>
</feature>
<dbReference type="RefSeq" id="WP_046849089.1">
    <property type="nucleotide sequence ID" value="NZ_CBDIPD010000112.1"/>
</dbReference>
<accession>A0A0F7KDY3</accession>
<comment type="cofactor">
    <cofactor evidence="18">
        <name>Mg(2+)</name>
        <dbReference type="ChEBI" id="CHEBI:18420"/>
    </cofactor>
    <text evidence="18">Mn(2+), Zn(2+), Cd(2+) and Co(2+) support activity to lesser extents.</text>
</comment>
<dbReference type="AlphaFoldDB" id="A0A0F7KDY3"/>
<dbReference type="GO" id="GO:0005524">
    <property type="term" value="F:ATP binding"/>
    <property type="evidence" value="ECO:0007669"/>
    <property type="project" value="UniProtKB-KW"/>
</dbReference>
<keyword evidence="10 19" id="KW-1133">Transmembrane helix</keyword>
<keyword evidence="3" id="KW-1003">Cell membrane</keyword>